<reference evidence="1 2" key="1">
    <citation type="journal article" date="2018" name="Gigascience">
        <title>Genomes of trombidid mites reveal novel predicted allergens and laterally-transferred genes associated with secondary metabolism.</title>
        <authorList>
            <person name="Dong X."/>
            <person name="Chaisiri K."/>
            <person name="Xia D."/>
            <person name="Armstrong S.D."/>
            <person name="Fang Y."/>
            <person name="Donnelly M.J."/>
            <person name="Kadowaki T."/>
            <person name="McGarry J.W."/>
            <person name="Darby A.C."/>
            <person name="Makepeace B.L."/>
        </authorList>
    </citation>
    <scope>NUCLEOTIDE SEQUENCE [LARGE SCALE GENOMIC DNA]</scope>
    <source>
        <strain evidence="1">UoL-UT</strain>
    </source>
</reference>
<organism evidence="1 2">
    <name type="scientific">Leptotrombidium deliense</name>
    <dbReference type="NCBI Taxonomy" id="299467"/>
    <lineage>
        <taxon>Eukaryota</taxon>
        <taxon>Metazoa</taxon>
        <taxon>Ecdysozoa</taxon>
        <taxon>Arthropoda</taxon>
        <taxon>Chelicerata</taxon>
        <taxon>Arachnida</taxon>
        <taxon>Acari</taxon>
        <taxon>Acariformes</taxon>
        <taxon>Trombidiformes</taxon>
        <taxon>Prostigmata</taxon>
        <taxon>Anystina</taxon>
        <taxon>Parasitengona</taxon>
        <taxon>Trombiculoidea</taxon>
        <taxon>Trombiculidae</taxon>
        <taxon>Leptotrombidium</taxon>
    </lineage>
</organism>
<dbReference type="Proteomes" id="UP000288716">
    <property type="component" value="Unassembled WGS sequence"/>
</dbReference>
<dbReference type="VEuPathDB" id="VectorBase:LDEU012884"/>
<accession>A0A443RUY0</accession>
<dbReference type="EMBL" id="NCKV01029527">
    <property type="protein sequence ID" value="RWS19156.1"/>
    <property type="molecule type" value="Genomic_DNA"/>
</dbReference>
<proteinExistence type="predicted"/>
<evidence type="ECO:0000313" key="1">
    <source>
        <dbReference type="EMBL" id="RWS19156.1"/>
    </source>
</evidence>
<dbReference type="AlphaFoldDB" id="A0A443RUY0"/>
<name>A0A443RUY0_9ACAR</name>
<keyword evidence="2" id="KW-1185">Reference proteome</keyword>
<comment type="caution">
    <text evidence="1">The sequence shown here is derived from an EMBL/GenBank/DDBJ whole genome shotgun (WGS) entry which is preliminary data.</text>
</comment>
<evidence type="ECO:0008006" key="3">
    <source>
        <dbReference type="Google" id="ProtNLM"/>
    </source>
</evidence>
<gene>
    <name evidence="1" type="ORF">B4U80_01018</name>
</gene>
<evidence type="ECO:0000313" key="2">
    <source>
        <dbReference type="Proteomes" id="UP000288716"/>
    </source>
</evidence>
<sequence>MIPIAASKLSNEQLVRCNLNGDMLKAKLPKFNVGDHIQGIFYEEDFVKHNKKHDIYQIKRVIKSRKQYVKLEYFVKWNDNPESMN</sequence>
<protein>
    <recommendedName>
        <fullName evidence="3">Chromo domain-containing protein</fullName>
    </recommendedName>
</protein>